<evidence type="ECO:0000256" key="1">
    <source>
        <dbReference type="SAM" id="SignalP"/>
    </source>
</evidence>
<gene>
    <name evidence="3" type="ORF">SI7747_16019021</name>
    <name evidence="4" type="ORF">SI8410_16020509</name>
</gene>
<organism evidence="3">
    <name type="scientific">Spirodela intermedia</name>
    <name type="common">Intermediate duckweed</name>
    <dbReference type="NCBI Taxonomy" id="51605"/>
    <lineage>
        <taxon>Eukaryota</taxon>
        <taxon>Viridiplantae</taxon>
        <taxon>Streptophyta</taxon>
        <taxon>Embryophyta</taxon>
        <taxon>Tracheophyta</taxon>
        <taxon>Spermatophyta</taxon>
        <taxon>Magnoliopsida</taxon>
        <taxon>Liliopsida</taxon>
        <taxon>Araceae</taxon>
        <taxon>Lemnoideae</taxon>
        <taxon>Spirodela</taxon>
    </lineage>
</organism>
<name>A0A7I8JR21_SPIIN</name>
<dbReference type="EMBL" id="LR743603">
    <property type="protein sequence ID" value="CAA2633507.1"/>
    <property type="molecule type" value="Genomic_DNA"/>
</dbReference>
<dbReference type="CDD" id="cd01958">
    <property type="entry name" value="HPS_like"/>
    <property type="match status" value="1"/>
</dbReference>
<dbReference type="EMBL" id="LR746279">
    <property type="protein sequence ID" value="CAA7409831.1"/>
    <property type="molecule type" value="Genomic_DNA"/>
</dbReference>
<protein>
    <recommendedName>
        <fullName evidence="2">Bifunctional inhibitor/plant lipid transfer protein/seed storage helical domain-containing protein</fullName>
    </recommendedName>
</protein>
<dbReference type="OrthoDB" id="696558at2759"/>
<keyword evidence="1" id="KW-0732">Signal</keyword>
<dbReference type="Pfam" id="PF14547">
    <property type="entry name" value="Hydrophob_seed"/>
    <property type="match status" value="1"/>
</dbReference>
<evidence type="ECO:0000313" key="4">
    <source>
        <dbReference type="EMBL" id="CAA7409831.1"/>
    </source>
</evidence>
<sequence>MATAVLCVSFLLLVYSSFVSGGYSGGIIPPKEPTPWPSRKGFPARPPTKFPPANPFCPRDAVKLGACAGLLGVGGVVVGTPASKGACCAVLGGLAGAEVAACLCTVAKESVLGIVTEWTVAVSAVVSACKTKVPAGFKCL</sequence>
<accession>A0A7I8JR21</accession>
<proteinExistence type="predicted"/>
<dbReference type="InterPro" id="IPR027923">
    <property type="entry name" value="Hydrophob_seed_dom"/>
</dbReference>
<dbReference type="PANTHER" id="PTHR31731">
    <property type="match status" value="1"/>
</dbReference>
<keyword evidence="5" id="KW-1185">Reference proteome</keyword>
<feature type="domain" description="Bifunctional inhibitor/plant lipid transfer protein/seed storage helical" evidence="2">
    <location>
        <begin position="57"/>
        <end position="139"/>
    </location>
</feature>
<dbReference type="SUPFAM" id="SSF47699">
    <property type="entry name" value="Bifunctional inhibitor/lipid-transfer protein/seed storage 2S albumin"/>
    <property type="match status" value="1"/>
</dbReference>
<feature type="signal peptide" evidence="1">
    <location>
        <begin position="1"/>
        <end position="21"/>
    </location>
</feature>
<evidence type="ECO:0000313" key="3">
    <source>
        <dbReference type="EMBL" id="CAA2633507.1"/>
    </source>
</evidence>
<dbReference type="Proteomes" id="UP000663760">
    <property type="component" value="Chromosome 16"/>
</dbReference>
<feature type="chain" id="PRO_5045019997" description="Bifunctional inhibitor/plant lipid transfer protein/seed storage helical domain-containing protein" evidence="1">
    <location>
        <begin position="22"/>
        <end position="140"/>
    </location>
</feature>
<dbReference type="Gene3D" id="1.10.110.10">
    <property type="entry name" value="Plant lipid-transfer and hydrophobic proteins"/>
    <property type="match status" value="1"/>
</dbReference>
<reference evidence="3" key="1">
    <citation type="submission" date="2019-12" db="EMBL/GenBank/DDBJ databases">
        <authorList>
            <person name="Scholz U."/>
            <person name="Mascher M."/>
            <person name="Fiebig A."/>
        </authorList>
    </citation>
    <scope>NUCLEOTIDE SEQUENCE</scope>
</reference>
<dbReference type="InterPro" id="IPR051636">
    <property type="entry name" value="Plant_LTP/defense-related"/>
</dbReference>
<evidence type="ECO:0000259" key="2">
    <source>
        <dbReference type="SMART" id="SM00499"/>
    </source>
</evidence>
<dbReference type="InterPro" id="IPR036312">
    <property type="entry name" value="Bifun_inhib/LTP/seed_sf"/>
</dbReference>
<dbReference type="AlphaFoldDB" id="A0A7I8JR21"/>
<dbReference type="SMART" id="SM00499">
    <property type="entry name" value="AAI"/>
    <property type="match status" value="1"/>
</dbReference>
<dbReference type="InterPro" id="IPR016140">
    <property type="entry name" value="Bifunc_inhib/LTP/seed_store"/>
</dbReference>
<evidence type="ECO:0000313" key="5">
    <source>
        <dbReference type="Proteomes" id="UP000663760"/>
    </source>
</evidence>